<organism evidence="1 2">
    <name type="scientific">Entomophthora muscae</name>
    <dbReference type="NCBI Taxonomy" id="34485"/>
    <lineage>
        <taxon>Eukaryota</taxon>
        <taxon>Fungi</taxon>
        <taxon>Fungi incertae sedis</taxon>
        <taxon>Zoopagomycota</taxon>
        <taxon>Entomophthoromycotina</taxon>
        <taxon>Entomophthoromycetes</taxon>
        <taxon>Entomophthorales</taxon>
        <taxon>Entomophthoraceae</taxon>
        <taxon>Entomophthora</taxon>
    </lineage>
</organism>
<name>A0ACC2U7Y0_9FUNG</name>
<proteinExistence type="predicted"/>
<comment type="caution">
    <text evidence="1">The sequence shown here is derived from an EMBL/GenBank/DDBJ whole genome shotgun (WGS) entry which is preliminary data.</text>
</comment>
<gene>
    <name evidence="1" type="ORF">DSO57_1039396</name>
</gene>
<dbReference type="Proteomes" id="UP001165960">
    <property type="component" value="Unassembled WGS sequence"/>
</dbReference>
<accession>A0ACC2U7Y0</accession>
<dbReference type="EMBL" id="QTSX02001361">
    <property type="protein sequence ID" value="KAJ9082968.1"/>
    <property type="molecule type" value="Genomic_DNA"/>
</dbReference>
<keyword evidence="2" id="KW-1185">Reference proteome</keyword>
<sequence>MSGRQLLQALQTGMGAVKIGTDVKRIKLTMDRRCSSFATRHFRKEFLPKLKYNNPQILFQLQVTPEACEPNLEIELSKTYFLKENNYYAPHDICVCGFCLKDLLLILTLL</sequence>
<evidence type="ECO:0000313" key="2">
    <source>
        <dbReference type="Proteomes" id="UP001165960"/>
    </source>
</evidence>
<reference evidence="1" key="1">
    <citation type="submission" date="2022-04" db="EMBL/GenBank/DDBJ databases">
        <title>Genome of the entomopathogenic fungus Entomophthora muscae.</title>
        <authorList>
            <person name="Elya C."/>
            <person name="Lovett B.R."/>
            <person name="Lee E."/>
            <person name="Macias A.M."/>
            <person name="Hajek A.E."/>
            <person name="De Bivort B.L."/>
            <person name="Kasson M.T."/>
            <person name="De Fine Licht H.H."/>
            <person name="Stajich J.E."/>
        </authorList>
    </citation>
    <scope>NUCLEOTIDE SEQUENCE</scope>
    <source>
        <strain evidence="1">Berkeley</strain>
    </source>
</reference>
<protein>
    <submittedName>
        <fullName evidence="1">Uncharacterized protein</fullName>
    </submittedName>
</protein>
<evidence type="ECO:0000313" key="1">
    <source>
        <dbReference type="EMBL" id="KAJ9082968.1"/>
    </source>
</evidence>